<dbReference type="Gramene" id="Kaladp0033s0081.1.v1.1">
    <property type="protein sequence ID" value="Kaladp0033s0081.1.v1.1"/>
    <property type="gene ID" value="Kaladp0033s0081.v1.1"/>
</dbReference>
<evidence type="ECO:0000313" key="9">
    <source>
        <dbReference type="Proteomes" id="UP000594263"/>
    </source>
</evidence>
<feature type="domain" description="C3H1-type" evidence="7">
    <location>
        <begin position="143"/>
        <end position="171"/>
    </location>
</feature>
<dbReference type="AlphaFoldDB" id="A0A7N0TCV2"/>
<dbReference type="FunFam" id="4.10.1000.10:FF:000003">
    <property type="entry name" value="Zinc finger CCCH domain-containing protein"/>
    <property type="match status" value="1"/>
</dbReference>
<feature type="domain" description="C3H1-type" evidence="7">
    <location>
        <begin position="229"/>
        <end position="256"/>
    </location>
</feature>
<dbReference type="GO" id="GO:0003729">
    <property type="term" value="F:mRNA binding"/>
    <property type="evidence" value="ECO:0007669"/>
    <property type="project" value="InterPro"/>
</dbReference>
<dbReference type="OMA" id="RICSKWE"/>
<keyword evidence="1 5" id="KW-0479">Metal-binding</keyword>
<keyword evidence="2" id="KW-0677">Repeat</keyword>
<dbReference type="SUPFAM" id="SSF90229">
    <property type="entry name" value="CCCH zinc finger"/>
    <property type="match status" value="3"/>
</dbReference>
<dbReference type="EnsemblPlants" id="Kaladp0033s0081.4.v1.1">
    <property type="protein sequence ID" value="Kaladp0033s0081.4.v1.1"/>
    <property type="gene ID" value="Kaladp0033s0081.v1.1"/>
</dbReference>
<evidence type="ECO:0000259" key="7">
    <source>
        <dbReference type="PROSITE" id="PS50103"/>
    </source>
</evidence>
<dbReference type="GO" id="GO:0008270">
    <property type="term" value="F:zinc ion binding"/>
    <property type="evidence" value="ECO:0007669"/>
    <property type="project" value="UniProtKB-KW"/>
</dbReference>
<reference evidence="8" key="1">
    <citation type="submission" date="2021-01" db="UniProtKB">
        <authorList>
            <consortium name="EnsemblPlants"/>
        </authorList>
    </citation>
    <scope>IDENTIFICATION</scope>
</reference>
<evidence type="ECO:0000256" key="3">
    <source>
        <dbReference type="ARBA" id="ARBA00022771"/>
    </source>
</evidence>
<feature type="zinc finger region" description="C3H1-type" evidence="5">
    <location>
        <begin position="143"/>
        <end position="171"/>
    </location>
</feature>
<dbReference type="Gramene" id="Kaladp0033s0081.4.v1.1">
    <property type="protein sequence ID" value="Kaladp0033s0081.4.v1.1"/>
    <property type="gene ID" value="Kaladp0033s0081.v1.1"/>
</dbReference>
<dbReference type="Pfam" id="PF00642">
    <property type="entry name" value="zf-CCCH"/>
    <property type="match status" value="3"/>
</dbReference>
<keyword evidence="3 5" id="KW-0863">Zinc-finger</keyword>
<dbReference type="PANTHER" id="PTHR12547:SF121">
    <property type="entry name" value="ZINC FINGER CCCH DOMAIN-CONTAINING PROTEIN 39"/>
    <property type="match status" value="1"/>
</dbReference>
<dbReference type="GO" id="GO:0051252">
    <property type="term" value="P:regulation of RNA metabolic process"/>
    <property type="evidence" value="ECO:0007669"/>
    <property type="project" value="UniProtKB-ARBA"/>
</dbReference>
<dbReference type="PROSITE" id="PS50103">
    <property type="entry name" value="ZF_C3H1"/>
    <property type="match status" value="3"/>
</dbReference>
<evidence type="ECO:0000256" key="4">
    <source>
        <dbReference type="ARBA" id="ARBA00022833"/>
    </source>
</evidence>
<keyword evidence="9" id="KW-1185">Reference proteome</keyword>
<dbReference type="PANTHER" id="PTHR12547">
    <property type="entry name" value="CCCH ZINC FINGER/TIS11-RELATED"/>
    <property type="match status" value="1"/>
</dbReference>
<dbReference type="InterPro" id="IPR000571">
    <property type="entry name" value="Znf_CCCH"/>
</dbReference>
<evidence type="ECO:0000256" key="2">
    <source>
        <dbReference type="ARBA" id="ARBA00022737"/>
    </source>
</evidence>
<accession>A0A7N0TCV2</accession>
<dbReference type="GO" id="GO:0010468">
    <property type="term" value="P:regulation of gene expression"/>
    <property type="evidence" value="ECO:0007669"/>
    <property type="project" value="UniProtKB-ARBA"/>
</dbReference>
<feature type="domain" description="C3H1-type" evidence="7">
    <location>
        <begin position="84"/>
        <end position="111"/>
    </location>
</feature>
<sequence length="335" mass="37288">MSFPESQSPFVPPGLGASSDAIQVSFWQQYSINNQDYNNNAKFQQPRPPKRPREEENQSDNVVIVPQRMPSSSIPVNKGITNIFFKTRVCAKFKLGLCRNGENCNFAHGVEDLRQPPPNWQELVGGREEDRGSGNWDDEQRIALKMKLCKKFSNGEVCPYGDRCNFLHEDPKRLRDDSDSVRFRESSAIHIGSKVNTAAGHGSGLDLADANLFNTGSDAYRMNVRIEHWKTKLCCKFEANGFCSFGDKCGFAHGRAAELQGPVVRPEGELRSCGAFNTSMNPVVGPPNDISSGIVDNAILNEEQTGKKDFSKLKGSKKINRIYADWIDDLPLDAP</sequence>
<dbReference type="Proteomes" id="UP000594263">
    <property type="component" value="Unplaced"/>
</dbReference>
<dbReference type="InterPro" id="IPR045877">
    <property type="entry name" value="ZFP36-like"/>
</dbReference>
<evidence type="ECO:0000256" key="5">
    <source>
        <dbReference type="PROSITE-ProRule" id="PRU00723"/>
    </source>
</evidence>
<dbReference type="EnsemblPlants" id="Kaladp0033s0081.1.v1.1">
    <property type="protein sequence ID" value="Kaladp0033s0081.1.v1.1"/>
    <property type="gene ID" value="Kaladp0033s0081.v1.1"/>
</dbReference>
<dbReference type="SMART" id="SM00356">
    <property type="entry name" value="ZnF_C3H1"/>
    <property type="match status" value="3"/>
</dbReference>
<keyword evidence="4 5" id="KW-0862">Zinc</keyword>
<protein>
    <recommendedName>
        <fullName evidence="7">C3H1-type domain-containing protein</fullName>
    </recommendedName>
</protein>
<dbReference type="FunFam" id="4.10.1000.10:FF:000037">
    <property type="entry name" value="Zinc finger CCCH domain-containing protein 39"/>
    <property type="match status" value="1"/>
</dbReference>
<evidence type="ECO:0000256" key="6">
    <source>
        <dbReference type="SAM" id="MobiDB-lite"/>
    </source>
</evidence>
<evidence type="ECO:0000256" key="1">
    <source>
        <dbReference type="ARBA" id="ARBA00022723"/>
    </source>
</evidence>
<proteinExistence type="predicted"/>
<dbReference type="Gene3D" id="4.10.1000.10">
    <property type="entry name" value="Zinc finger, CCCH-type"/>
    <property type="match status" value="3"/>
</dbReference>
<name>A0A7N0TCV2_KALFE</name>
<feature type="region of interest" description="Disordered" evidence="6">
    <location>
        <begin position="38"/>
        <end position="61"/>
    </location>
</feature>
<dbReference type="InterPro" id="IPR036855">
    <property type="entry name" value="Znf_CCCH_sf"/>
</dbReference>
<feature type="zinc finger region" description="C3H1-type" evidence="5">
    <location>
        <begin position="229"/>
        <end position="256"/>
    </location>
</feature>
<evidence type="ECO:0000313" key="8">
    <source>
        <dbReference type="EnsemblPlants" id="Kaladp0033s0081.4.v1.1"/>
    </source>
</evidence>
<organism evidence="8 9">
    <name type="scientific">Kalanchoe fedtschenkoi</name>
    <name type="common">Lavender scallops</name>
    <name type="synonym">South American air plant</name>
    <dbReference type="NCBI Taxonomy" id="63787"/>
    <lineage>
        <taxon>Eukaryota</taxon>
        <taxon>Viridiplantae</taxon>
        <taxon>Streptophyta</taxon>
        <taxon>Embryophyta</taxon>
        <taxon>Tracheophyta</taxon>
        <taxon>Spermatophyta</taxon>
        <taxon>Magnoliopsida</taxon>
        <taxon>eudicotyledons</taxon>
        <taxon>Gunneridae</taxon>
        <taxon>Pentapetalae</taxon>
        <taxon>Saxifragales</taxon>
        <taxon>Crassulaceae</taxon>
        <taxon>Kalanchoe</taxon>
    </lineage>
</organism>
<feature type="zinc finger region" description="C3H1-type" evidence="5">
    <location>
        <begin position="84"/>
        <end position="111"/>
    </location>
</feature>